<keyword evidence="3" id="KW-0722">Serine protease inhibitor</keyword>
<dbReference type="InterPro" id="IPR023795">
    <property type="entry name" value="Serpin_CS"/>
</dbReference>
<dbReference type="InterPro" id="IPR042178">
    <property type="entry name" value="Serpin_sf_1"/>
</dbReference>
<protein>
    <recommendedName>
        <fullName evidence="6">Serpin domain-containing protein</fullName>
    </recommendedName>
</protein>
<dbReference type="InterPro" id="IPR023796">
    <property type="entry name" value="Serpin_dom"/>
</dbReference>
<dbReference type="SUPFAM" id="SSF56574">
    <property type="entry name" value="Serpins"/>
    <property type="match status" value="2"/>
</dbReference>
<proteinExistence type="inferred from homology"/>
<dbReference type="Pfam" id="PF00079">
    <property type="entry name" value="Serpin"/>
    <property type="match status" value="2"/>
</dbReference>
<feature type="domain" description="Serpin" evidence="6">
    <location>
        <begin position="40"/>
        <end position="413"/>
    </location>
</feature>
<comment type="caution">
    <text evidence="7">The sequence shown here is derived from an EMBL/GenBank/DDBJ whole genome shotgun (WGS) entry which is preliminary data.</text>
</comment>
<dbReference type="InterPro" id="IPR042185">
    <property type="entry name" value="Serpin_sf_2"/>
</dbReference>
<evidence type="ECO:0000256" key="5">
    <source>
        <dbReference type="SAM" id="SignalP"/>
    </source>
</evidence>
<feature type="signal peptide" evidence="5">
    <location>
        <begin position="1"/>
        <end position="23"/>
    </location>
</feature>
<dbReference type="InterPro" id="IPR000215">
    <property type="entry name" value="Serpin_fam"/>
</dbReference>
<accession>A0A0L0CKR9</accession>
<gene>
    <name evidence="7" type="ORF">FF38_01691</name>
</gene>
<evidence type="ECO:0000313" key="7">
    <source>
        <dbReference type="EMBL" id="KNC32860.1"/>
    </source>
</evidence>
<evidence type="ECO:0000256" key="4">
    <source>
        <dbReference type="RuleBase" id="RU000411"/>
    </source>
</evidence>
<dbReference type="PANTHER" id="PTHR11461:SF211">
    <property type="entry name" value="GH10112P-RELATED"/>
    <property type="match status" value="1"/>
</dbReference>
<dbReference type="GO" id="GO:0005615">
    <property type="term" value="C:extracellular space"/>
    <property type="evidence" value="ECO:0007669"/>
    <property type="project" value="InterPro"/>
</dbReference>
<dbReference type="CDD" id="cd19954">
    <property type="entry name" value="serpin42Dd-like_insects"/>
    <property type="match status" value="2"/>
</dbReference>
<evidence type="ECO:0000313" key="8">
    <source>
        <dbReference type="Proteomes" id="UP000037069"/>
    </source>
</evidence>
<dbReference type="EMBL" id="JRES01000264">
    <property type="protein sequence ID" value="KNC32860.1"/>
    <property type="molecule type" value="Genomic_DNA"/>
</dbReference>
<dbReference type="PROSITE" id="PS00284">
    <property type="entry name" value="SERPIN"/>
    <property type="match status" value="1"/>
</dbReference>
<comment type="similarity">
    <text evidence="1 4">Belongs to the serpin family.</text>
</comment>
<keyword evidence="8" id="KW-1185">Reference proteome</keyword>
<reference evidence="7 8" key="1">
    <citation type="journal article" date="2015" name="Nat. Commun.">
        <title>Lucilia cuprina genome unlocks parasitic fly biology to underpin future interventions.</title>
        <authorList>
            <person name="Anstead C.A."/>
            <person name="Korhonen P.K."/>
            <person name="Young N.D."/>
            <person name="Hall R.S."/>
            <person name="Jex A.R."/>
            <person name="Murali S.C."/>
            <person name="Hughes D.S."/>
            <person name="Lee S.F."/>
            <person name="Perry T."/>
            <person name="Stroehlein A.J."/>
            <person name="Ansell B.R."/>
            <person name="Breugelmans B."/>
            <person name="Hofmann A."/>
            <person name="Qu J."/>
            <person name="Dugan S."/>
            <person name="Lee S.L."/>
            <person name="Chao H."/>
            <person name="Dinh H."/>
            <person name="Han Y."/>
            <person name="Doddapaneni H.V."/>
            <person name="Worley K.C."/>
            <person name="Muzny D.M."/>
            <person name="Ioannidis P."/>
            <person name="Waterhouse R.M."/>
            <person name="Zdobnov E.M."/>
            <person name="James P.J."/>
            <person name="Bagnall N.H."/>
            <person name="Kotze A.C."/>
            <person name="Gibbs R.A."/>
            <person name="Richards S."/>
            <person name="Batterham P."/>
            <person name="Gasser R.B."/>
        </authorList>
    </citation>
    <scope>NUCLEOTIDE SEQUENCE [LARGE SCALE GENOMIC DNA]</scope>
    <source>
        <strain evidence="7 8">LS</strain>
        <tissue evidence="7">Full body</tissue>
    </source>
</reference>
<dbReference type="OrthoDB" id="671595at2759"/>
<dbReference type="Proteomes" id="UP000037069">
    <property type="component" value="Unassembled WGS sequence"/>
</dbReference>
<feature type="chain" id="PRO_5005536247" description="Serpin domain-containing protein" evidence="5">
    <location>
        <begin position="24"/>
        <end position="941"/>
    </location>
</feature>
<keyword evidence="5" id="KW-0732">Signal</keyword>
<organism evidence="7 8">
    <name type="scientific">Lucilia cuprina</name>
    <name type="common">Green bottle fly</name>
    <name type="synonym">Australian sheep blowfly</name>
    <dbReference type="NCBI Taxonomy" id="7375"/>
    <lineage>
        <taxon>Eukaryota</taxon>
        <taxon>Metazoa</taxon>
        <taxon>Ecdysozoa</taxon>
        <taxon>Arthropoda</taxon>
        <taxon>Hexapoda</taxon>
        <taxon>Insecta</taxon>
        <taxon>Pterygota</taxon>
        <taxon>Neoptera</taxon>
        <taxon>Endopterygota</taxon>
        <taxon>Diptera</taxon>
        <taxon>Brachycera</taxon>
        <taxon>Muscomorpha</taxon>
        <taxon>Oestroidea</taxon>
        <taxon>Calliphoridae</taxon>
        <taxon>Luciliinae</taxon>
        <taxon>Lucilia</taxon>
    </lineage>
</organism>
<evidence type="ECO:0000256" key="3">
    <source>
        <dbReference type="ARBA" id="ARBA00022900"/>
    </source>
</evidence>
<feature type="domain" description="Serpin" evidence="6">
    <location>
        <begin position="577"/>
        <end position="941"/>
    </location>
</feature>
<dbReference type="GO" id="GO:0004867">
    <property type="term" value="F:serine-type endopeptidase inhibitor activity"/>
    <property type="evidence" value="ECO:0007669"/>
    <property type="project" value="UniProtKB-KW"/>
</dbReference>
<sequence length="941" mass="105656">MLTPLKNIALFLAAIICLSLVQSEKNLPFPEPGNHNLLAADLFHTLVESKSSENILFSPLAAETALTSIFSGSKGKTAEDLRNILRLEPVDTNHVAQNFGEFLKTLLPTNSNTKTDDTQLFLANRIYIPDKLKISPEFNRILTENFESLVENVNFAENRLTIDKINKAIEQQTNGKVKHVLHDNDIDSLTNILLVNALYFKGKWKYAFNKEDTKAADFRLNLKEKTKVDLMHIRGKFSYAQLRDLRAQALELPFNNTDMAFIIILPDEVEGLAELEKKLKSLEFNYIPSRLAIKNVCAYIPKFRLEQEQDLRETLEKIGLSNIFSDKAEFSGIFDSSANQFISAVKQKSVFEIDETGAESSAASGITLSYLKNFSTAATITSTKESPNNNIFDANLFPLIIEGNTTNSPVTNAPVQEFPKHNISATDIFSLIVREKPTDPSQNSLKHEQSTVIIENKSLENFTTTAPIEESLNNNISTTDLFSLIIGDKFRDSSTTTSSQESSKHKQSAVIIENKLSENMENTPITLEPAPESENDNLFELFSLIFENNPKEAVVLATTTTMAPSQELSHNHNLFAADLFSALVKGKSAENIVYSPASIQTCMALAFIGAEGETAKELREVLRLGEGDKLQVAKEFREFLKTALKAESVIEERPELQIANRLYVNEQLKVDEEFQKMAQEYFHTQAEAINFSDNIKAVEKINQWIEQHTENKIKDVLDKNAVNQDTNAVIVNAIYYKAKWLNPFSVSSTSTSIFHVNLNDSMEAEMMYNEDYYRYADLPELKASALEMPYENSDISMLFILPNDMEGLEDLELKLRGTDLNEITAKMSFRNVHVYVPKFRIEFDIDLKEPLEKMGLSTTFTPDANFKGIFSTSQFQGISEVKHKAFLDVNEAGSEAAAATFATLTTLSAVFDEPTFHADHPFIFAIRSKSVVCFAGHVVKM</sequence>
<dbReference type="Gene3D" id="2.30.39.10">
    <property type="entry name" value="Alpha-1-antitrypsin, domain 1"/>
    <property type="match status" value="2"/>
</dbReference>
<dbReference type="InterPro" id="IPR036186">
    <property type="entry name" value="Serpin_sf"/>
</dbReference>
<evidence type="ECO:0000256" key="2">
    <source>
        <dbReference type="ARBA" id="ARBA00022690"/>
    </source>
</evidence>
<dbReference type="PANTHER" id="PTHR11461">
    <property type="entry name" value="SERINE PROTEASE INHIBITOR, SERPIN"/>
    <property type="match status" value="1"/>
</dbReference>
<dbReference type="SMART" id="SM00093">
    <property type="entry name" value="SERPIN"/>
    <property type="match status" value="2"/>
</dbReference>
<dbReference type="OMA" id="RKEANAW"/>
<name>A0A0L0CKR9_LUCCU</name>
<evidence type="ECO:0000256" key="1">
    <source>
        <dbReference type="ARBA" id="ARBA00009500"/>
    </source>
</evidence>
<dbReference type="Gene3D" id="3.30.497.10">
    <property type="entry name" value="Antithrombin, subunit I, domain 2"/>
    <property type="match status" value="2"/>
</dbReference>
<dbReference type="AlphaFoldDB" id="A0A0L0CKR9"/>
<keyword evidence="2" id="KW-0646">Protease inhibitor</keyword>
<evidence type="ECO:0000259" key="6">
    <source>
        <dbReference type="SMART" id="SM00093"/>
    </source>
</evidence>